<evidence type="ECO:0000313" key="2">
    <source>
        <dbReference type="Proteomes" id="UP000290567"/>
    </source>
</evidence>
<dbReference type="EMBL" id="BJCC01000005">
    <property type="protein sequence ID" value="GCF92621.1"/>
    <property type="molecule type" value="Genomic_DNA"/>
</dbReference>
<dbReference type="GO" id="GO:0016787">
    <property type="term" value="F:hydrolase activity"/>
    <property type="evidence" value="ECO:0007669"/>
    <property type="project" value="InterPro"/>
</dbReference>
<evidence type="ECO:0000313" key="1">
    <source>
        <dbReference type="EMBL" id="GCF92621.1"/>
    </source>
</evidence>
<name>A0A4P5P8S3_9ENTE</name>
<sequence>MFSAAKIVREIQVDMTELIADYLKKHPVVEAKADQNFQVVL</sequence>
<dbReference type="Proteomes" id="UP000290567">
    <property type="component" value="Unassembled WGS sequence"/>
</dbReference>
<protein>
    <submittedName>
        <fullName evidence="1">Uncharacterized protein</fullName>
    </submittedName>
</protein>
<dbReference type="InterPro" id="IPR036907">
    <property type="entry name" value="5'-Nucleotdase_C_sf"/>
</dbReference>
<dbReference type="AlphaFoldDB" id="A0A4P5P8S3"/>
<keyword evidence="2" id="KW-1185">Reference proteome</keyword>
<dbReference type="GO" id="GO:0009166">
    <property type="term" value="P:nucleotide catabolic process"/>
    <property type="evidence" value="ECO:0007669"/>
    <property type="project" value="InterPro"/>
</dbReference>
<organism evidence="1 2">
    <name type="scientific">Enterococcus florum</name>
    <dbReference type="NCBI Taxonomy" id="2480627"/>
    <lineage>
        <taxon>Bacteria</taxon>
        <taxon>Bacillati</taxon>
        <taxon>Bacillota</taxon>
        <taxon>Bacilli</taxon>
        <taxon>Lactobacillales</taxon>
        <taxon>Enterococcaceae</taxon>
        <taxon>Enterococcus</taxon>
    </lineage>
</organism>
<proteinExistence type="predicted"/>
<dbReference type="SUPFAM" id="SSF55816">
    <property type="entry name" value="5'-nucleotidase (syn. UDP-sugar hydrolase), C-terminal domain"/>
    <property type="match status" value="1"/>
</dbReference>
<gene>
    <name evidence="1" type="ORF">NRIC_05120</name>
</gene>
<comment type="caution">
    <text evidence="1">The sequence shown here is derived from an EMBL/GenBank/DDBJ whole genome shotgun (WGS) entry which is preliminary data.</text>
</comment>
<accession>A0A4P5P8S3</accession>
<reference evidence="2" key="1">
    <citation type="submission" date="2019-02" db="EMBL/GenBank/DDBJ databases">
        <title>Draft genome sequence of Enterococcus sp. Gos25-1.</title>
        <authorList>
            <person name="Tanaka N."/>
            <person name="Shiwa Y."/>
            <person name="Fujita N."/>
        </authorList>
    </citation>
    <scope>NUCLEOTIDE SEQUENCE [LARGE SCALE GENOMIC DNA]</scope>
    <source>
        <strain evidence="2">Gos25-1</strain>
    </source>
</reference>